<proteinExistence type="predicted"/>
<name>A0ABU5VNM4_9PSED</name>
<keyword evidence="1" id="KW-0812">Transmembrane</keyword>
<sequence>MDHTLPEPLAAIRGGALNGRSAGLDLVKWTAILSMVADHLRYLWPSADGLFVVGRLAFPLFCLVIACHVSRAQPGALYTAANARYLSWMLVFSVLAEGPYRWLDNGSHTLNVMPTLTLGLLVACGVRHPQPAARIVGIGSAGLALVFSDRLMYGLPGVLLPTACLMLWSRGRPGWLVPCLLAMGANLTNSWLWAHPWQPFSLLVLATAAMALPLGLRMLAYQGASIVPVGRWAYGFYPLHLMAIKALQYLDLPPS</sequence>
<organism evidence="2 3">
    <name type="scientific">Pseudomonas machongensis</name>
    <dbReference type="NCBI Taxonomy" id="3110229"/>
    <lineage>
        <taxon>Bacteria</taxon>
        <taxon>Pseudomonadati</taxon>
        <taxon>Pseudomonadota</taxon>
        <taxon>Gammaproteobacteria</taxon>
        <taxon>Pseudomonadales</taxon>
        <taxon>Pseudomonadaceae</taxon>
        <taxon>Pseudomonas</taxon>
    </lineage>
</organism>
<dbReference type="Pfam" id="PF05857">
    <property type="entry name" value="TraX"/>
    <property type="match status" value="1"/>
</dbReference>
<comment type="caution">
    <text evidence="2">The sequence shown here is derived from an EMBL/GenBank/DDBJ whole genome shotgun (WGS) entry which is preliminary data.</text>
</comment>
<feature type="transmembrane region" description="Helical" evidence="1">
    <location>
        <begin position="49"/>
        <end position="69"/>
    </location>
</feature>
<feature type="transmembrane region" description="Helical" evidence="1">
    <location>
        <begin position="76"/>
        <end position="96"/>
    </location>
</feature>
<accession>A0ABU5VNM4</accession>
<evidence type="ECO:0000313" key="2">
    <source>
        <dbReference type="EMBL" id="MEA5674877.1"/>
    </source>
</evidence>
<keyword evidence="1" id="KW-1133">Transmembrane helix</keyword>
<dbReference type="EMBL" id="JAYFUI010000197">
    <property type="protein sequence ID" value="MEA5674877.1"/>
    <property type="molecule type" value="Genomic_DNA"/>
</dbReference>
<feature type="transmembrane region" description="Helical" evidence="1">
    <location>
        <begin position="151"/>
        <end position="168"/>
    </location>
</feature>
<dbReference type="RefSeq" id="WP_323454782.1">
    <property type="nucleotide sequence ID" value="NZ_JAYFUI010000197.1"/>
</dbReference>
<dbReference type="Proteomes" id="UP001302573">
    <property type="component" value="Unassembled WGS sequence"/>
</dbReference>
<evidence type="ECO:0000256" key="1">
    <source>
        <dbReference type="SAM" id="Phobius"/>
    </source>
</evidence>
<reference evidence="2 3" key="1">
    <citation type="submission" date="2023-12" db="EMBL/GenBank/DDBJ databases">
        <title>Pseudomonas machongensis sp. nov., isolated from wilted pepper plants (Capsicum annuum).</title>
        <authorList>
            <person name="Qiu M."/>
            <person name="Li Y."/>
            <person name="Liu Q."/>
            <person name="Zhang X."/>
            <person name="Huang Y."/>
            <person name="Guo R."/>
            <person name="Hu M."/>
            <person name="Zhou J."/>
            <person name="Zhou X."/>
        </authorList>
    </citation>
    <scope>NUCLEOTIDE SEQUENCE [LARGE SCALE GENOMIC DNA]</scope>
    <source>
        <strain evidence="2 3">MH2</strain>
    </source>
</reference>
<dbReference type="InterPro" id="IPR008875">
    <property type="entry name" value="TraX"/>
</dbReference>
<protein>
    <submittedName>
        <fullName evidence="2">TraX family protein</fullName>
    </submittedName>
</protein>
<feature type="transmembrane region" description="Helical" evidence="1">
    <location>
        <begin position="200"/>
        <end position="220"/>
    </location>
</feature>
<keyword evidence="1" id="KW-0472">Membrane</keyword>
<keyword evidence="3" id="KW-1185">Reference proteome</keyword>
<evidence type="ECO:0000313" key="3">
    <source>
        <dbReference type="Proteomes" id="UP001302573"/>
    </source>
</evidence>
<feature type="transmembrane region" description="Helical" evidence="1">
    <location>
        <begin position="175"/>
        <end position="194"/>
    </location>
</feature>
<gene>
    <name evidence="2" type="ORF">VA602_26540</name>
</gene>